<evidence type="ECO:0000259" key="1">
    <source>
        <dbReference type="Pfam" id="PF22936"/>
    </source>
</evidence>
<comment type="caution">
    <text evidence="2">The sequence shown here is derived from an EMBL/GenBank/DDBJ whole genome shotgun (WGS) entry which is preliminary data.</text>
</comment>
<dbReference type="AlphaFoldDB" id="A0A6D2HEA6"/>
<dbReference type="Pfam" id="PF14223">
    <property type="entry name" value="Retrotran_gag_2"/>
    <property type="match status" value="1"/>
</dbReference>
<gene>
    <name evidence="2" type="ORF">MERR_LOCUS437</name>
</gene>
<organism evidence="2 3">
    <name type="scientific">Microthlaspi erraticum</name>
    <dbReference type="NCBI Taxonomy" id="1685480"/>
    <lineage>
        <taxon>Eukaryota</taxon>
        <taxon>Viridiplantae</taxon>
        <taxon>Streptophyta</taxon>
        <taxon>Embryophyta</taxon>
        <taxon>Tracheophyta</taxon>
        <taxon>Spermatophyta</taxon>
        <taxon>Magnoliopsida</taxon>
        <taxon>eudicotyledons</taxon>
        <taxon>Gunneridae</taxon>
        <taxon>Pentapetalae</taxon>
        <taxon>rosids</taxon>
        <taxon>malvids</taxon>
        <taxon>Brassicales</taxon>
        <taxon>Brassicaceae</taxon>
        <taxon>Coluteocarpeae</taxon>
        <taxon>Microthlaspi</taxon>
    </lineage>
</organism>
<dbReference type="Proteomes" id="UP000467841">
    <property type="component" value="Unassembled WGS sequence"/>
</dbReference>
<protein>
    <recommendedName>
        <fullName evidence="1">Retrovirus-related Pol polyprotein from transposon TNT 1-94-like beta-barrel domain-containing protein</fullName>
    </recommendedName>
</protein>
<reference evidence="2" key="1">
    <citation type="submission" date="2020-01" db="EMBL/GenBank/DDBJ databases">
        <authorList>
            <person name="Mishra B."/>
        </authorList>
    </citation>
    <scope>NUCLEOTIDE SEQUENCE [LARGE SCALE GENOMIC DNA]</scope>
</reference>
<feature type="domain" description="Retrovirus-related Pol polyprotein from transposon TNT 1-94-like beta-barrel" evidence="1">
    <location>
        <begin position="137"/>
        <end position="210"/>
    </location>
</feature>
<sequence length="249" mass="28385">MGHPARERILQLQTAVSADLNYEVWSAMMKTTLTEEGLWDVVQNGVPPDPSKKPATLQVEELCRWREIVRRDMKALQILQSGLTESVFRETLSASSAKELWEMLEQVPNHYWYAACVGDWSTYDETMWMIYNNDITSNHMTPLEKNFTTLDRTRRARVRFVDGSTRMALGTGDVRILTKEGFTVTIKDVLLVPGIVTNALSVGQLSKSGFDIVMGKEYCSIRDNNLGTTFGQTKIDKERRLFLRLKVVV</sequence>
<dbReference type="InterPro" id="IPR054722">
    <property type="entry name" value="PolX-like_BBD"/>
</dbReference>
<dbReference type="Pfam" id="PF22936">
    <property type="entry name" value="Pol_BBD"/>
    <property type="match status" value="1"/>
</dbReference>
<keyword evidence="3" id="KW-1185">Reference proteome</keyword>
<accession>A0A6D2HEA6</accession>
<name>A0A6D2HEA6_9BRAS</name>
<evidence type="ECO:0000313" key="3">
    <source>
        <dbReference type="Proteomes" id="UP000467841"/>
    </source>
</evidence>
<dbReference type="EMBL" id="CACVBM020000033">
    <property type="protein sequence ID" value="CAA7013203.1"/>
    <property type="molecule type" value="Genomic_DNA"/>
</dbReference>
<proteinExistence type="predicted"/>
<evidence type="ECO:0000313" key="2">
    <source>
        <dbReference type="EMBL" id="CAA7013203.1"/>
    </source>
</evidence>
<dbReference type="OrthoDB" id="2015125at2759"/>